<comment type="caution">
    <text evidence="1">The sequence shown here is derived from an EMBL/GenBank/DDBJ whole genome shotgun (WGS) entry which is preliminary data.</text>
</comment>
<dbReference type="AlphaFoldDB" id="A0A0F9JKU9"/>
<sequence>MTEISKERIKKFWEQCGFVHWKGSLYWYPDDTGAKRLPPVTGYEALAPLFKYAVLLAIDKIMAEQECSSDVAYAILFDKWLQELVLIIPEVATALFLVLERVLVKEEQSIL</sequence>
<organism evidence="1">
    <name type="scientific">marine sediment metagenome</name>
    <dbReference type="NCBI Taxonomy" id="412755"/>
    <lineage>
        <taxon>unclassified sequences</taxon>
        <taxon>metagenomes</taxon>
        <taxon>ecological metagenomes</taxon>
    </lineage>
</organism>
<gene>
    <name evidence="1" type="ORF">LCGC14_1442670</name>
</gene>
<dbReference type="EMBL" id="LAZR01009852">
    <property type="protein sequence ID" value="KKM70248.1"/>
    <property type="molecule type" value="Genomic_DNA"/>
</dbReference>
<name>A0A0F9JKU9_9ZZZZ</name>
<accession>A0A0F9JKU9</accession>
<protein>
    <submittedName>
        <fullName evidence="1">Uncharacterized protein</fullName>
    </submittedName>
</protein>
<reference evidence="1" key="1">
    <citation type="journal article" date="2015" name="Nature">
        <title>Complex archaea that bridge the gap between prokaryotes and eukaryotes.</title>
        <authorList>
            <person name="Spang A."/>
            <person name="Saw J.H."/>
            <person name="Jorgensen S.L."/>
            <person name="Zaremba-Niedzwiedzka K."/>
            <person name="Martijn J."/>
            <person name="Lind A.E."/>
            <person name="van Eijk R."/>
            <person name="Schleper C."/>
            <person name="Guy L."/>
            <person name="Ettema T.J."/>
        </authorList>
    </citation>
    <scope>NUCLEOTIDE SEQUENCE</scope>
</reference>
<evidence type="ECO:0000313" key="1">
    <source>
        <dbReference type="EMBL" id="KKM70248.1"/>
    </source>
</evidence>
<proteinExistence type="predicted"/>